<feature type="active site" description="Proton donor" evidence="4">
    <location>
        <position position="127"/>
    </location>
</feature>
<sequence length="417" mass="45234">MASMTVATRLIAESEYPDWLRALATGFLRPPVITDEEVAERRAGTDLGRVRGAFDAGRCVATYRSFAQQLTTVGGARLAASAVSNVTVSPTHRRRGLLSRMIDADLAEAKERGDTVSTLIAAEYPIYGRYGYGPATTTVEWSVDVPRAGLDPRAAGPDDGGRIDLVDGTDVRKLGPELHQRLAATQHGVVDRGERWWRVNTGQAQHPGHAWTEPFYAVYRSPDGAVEGLLVYSADDKWGDGKRPLNTATVRDLIAVSPAAERALWRFVCSVDWITTVRSGGRAPDDLLPHLLPDPRAARIVTQADFLWLRLLDVPAALTARTYPCPGTLVLDVRDESALASGRFRLDASPAGTSCTPTSQSPDLTLDVRELATLSLGDESATRLAALGRLDEHTAGAVSRADLLFRTGRRPWCPDVF</sequence>
<dbReference type="InterPro" id="IPR051554">
    <property type="entry name" value="Acetyltransferase_Eis"/>
</dbReference>
<dbReference type="AlphaFoldDB" id="B5H5H1"/>
<evidence type="ECO:0000259" key="5">
    <source>
        <dbReference type="PROSITE" id="PS51186"/>
    </source>
</evidence>
<dbReference type="PROSITE" id="PS51186">
    <property type="entry name" value="GNAT"/>
    <property type="match status" value="1"/>
</dbReference>
<dbReference type="EMBL" id="CM000950">
    <property type="protein sequence ID" value="EDY62082.1"/>
    <property type="molecule type" value="Genomic_DNA"/>
</dbReference>
<dbReference type="PANTHER" id="PTHR37817:SF1">
    <property type="entry name" value="N-ACETYLTRANSFERASE EIS"/>
    <property type="match status" value="1"/>
</dbReference>
<dbReference type="eggNOG" id="COG4552">
    <property type="taxonomic scope" value="Bacteria"/>
</dbReference>
<keyword evidence="3 4" id="KW-0012">Acyltransferase</keyword>
<evidence type="ECO:0000313" key="7">
    <source>
        <dbReference type="Proteomes" id="UP000002805"/>
    </source>
</evidence>
<feature type="domain" description="N-acetyltransferase" evidence="5">
    <location>
        <begin position="6"/>
        <end position="156"/>
    </location>
</feature>
<dbReference type="InterPro" id="IPR016181">
    <property type="entry name" value="Acyl_CoA_acyltransferase"/>
</dbReference>
<dbReference type="InterPro" id="IPR022902">
    <property type="entry name" value="NAcTrfase_Eis"/>
</dbReference>
<organism evidence="6 7">
    <name type="scientific">Streptomyces pristinaespiralis (strain ATCC 25486 / DSM 40338 / CBS 914.69 / JCM 4507 / KCC S-0507 / NBRC 13074 / NRRL 2958 / 5647)</name>
    <dbReference type="NCBI Taxonomy" id="457429"/>
    <lineage>
        <taxon>Bacteria</taxon>
        <taxon>Bacillati</taxon>
        <taxon>Actinomycetota</taxon>
        <taxon>Actinomycetes</taxon>
        <taxon>Kitasatosporales</taxon>
        <taxon>Streptomycetaceae</taxon>
        <taxon>Streptomyces</taxon>
    </lineage>
</organism>
<feature type="binding site" evidence="4">
    <location>
        <begin position="94"/>
        <end position="99"/>
    </location>
    <ligand>
        <name>acetyl-CoA</name>
        <dbReference type="ChEBI" id="CHEBI:57288"/>
    </ligand>
</feature>
<keyword evidence="2 4" id="KW-0808">Transferase</keyword>
<dbReference type="GO" id="GO:0030649">
    <property type="term" value="P:aminoglycoside antibiotic catabolic process"/>
    <property type="evidence" value="ECO:0007669"/>
    <property type="project" value="TreeGrafter"/>
</dbReference>
<evidence type="ECO:0000313" key="6">
    <source>
        <dbReference type="EMBL" id="EDY62082.1"/>
    </source>
</evidence>
<dbReference type="NCBIfam" id="NF002367">
    <property type="entry name" value="PRK01346.1-4"/>
    <property type="match status" value="1"/>
</dbReference>
<accession>B5H5H1</accession>
<reference evidence="7" key="1">
    <citation type="submission" date="2008-02" db="EMBL/GenBank/DDBJ databases">
        <authorList>
            <consortium name="The Broad Institute Genome Sequencing Platform"/>
            <person name="Fischbach M."/>
            <person name="Ward D."/>
            <person name="Young S."/>
            <person name="Jaffe D."/>
            <person name="Gnerre S."/>
            <person name="Berlin A."/>
            <person name="Heiman D."/>
            <person name="Hepburn T."/>
            <person name="Sykes S."/>
            <person name="Alvarado L."/>
            <person name="Kodira C.D."/>
            <person name="Straight P."/>
            <person name="Clardy J."/>
            <person name="Hung D."/>
            <person name="Kolter R."/>
            <person name="Mekalanos J."/>
            <person name="Walker S."/>
            <person name="Walsh C.T."/>
            <person name="Lander E."/>
            <person name="Galagan J."/>
            <person name="Nusbaum C."/>
            <person name="Birren B."/>
        </authorList>
    </citation>
    <scope>NUCLEOTIDE SEQUENCE [LARGE SCALE GENOMIC DNA]</scope>
    <source>
        <strain evidence="7">ATCC 25486 / DSM 40338 / CBS 914.69 / JCM 4507 / NBRC 13074 / NRRL 2958 / 5647</strain>
    </source>
</reference>
<dbReference type="SUPFAM" id="SSF55729">
    <property type="entry name" value="Acyl-CoA N-acyltransferases (Nat)"/>
    <property type="match status" value="1"/>
</dbReference>
<dbReference type="InterPro" id="IPR041380">
    <property type="entry name" value="Acetyltransf_17"/>
</dbReference>
<name>B5H5H1_STRE2</name>
<dbReference type="HOGENOM" id="CLU_050659_0_0_11"/>
<proteinExistence type="inferred from homology"/>
<feature type="binding site" evidence="4">
    <location>
        <begin position="86"/>
        <end position="88"/>
    </location>
    <ligand>
        <name>acetyl-CoA</name>
        <dbReference type="ChEBI" id="CHEBI:57288"/>
    </ligand>
</feature>
<dbReference type="Pfam" id="PF17668">
    <property type="entry name" value="Acetyltransf_17"/>
    <property type="match status" value="1"/>
</dbReference>
<evidence type="ECO:0000256" key="1">
    <source>
        <dbReference type="ARBA" id="ARBA00009213"/>
    </source>
</evidence>
<evidence type="ECO:0000256" key="4">
    <source>
        <dbReference type="HAMAP-Rule" id="MF_01812"/>
    </source>
</evidence>
<protein>
    <submittedName>
        <fullName evidence="6">UPF0256 protein</fullName>
    </submittedName>
</protein>
<gene>
    <name evidence="6" type="ORF">SSDG_00399</name>
</gene>
<evidence type="ECO:0000256" key="2">
    <source>
        <dbReference type="ARBA" id="ARBA00022679"/>
    </source>
</evidence>
<dbReference type="Gene3D" id="3.30.1050.10">
    <property type="entry name" value="SCP2 sterol-binding domain"/>
    <property type="match status" value="1"/>
</dbReference>
<evidence type="ECO:0000256" key="3">
    <source>
        <dbReference type="ARBA" id="ARBA00023315"/>
    </source>
</evidence>
<dbReference type="Pfam" id="PF13527">
    <property type="entry name" value="Acetyltransf_9"/>
    <property type="match status" value="1"/>
</dbReference>
<dbReference type="InterPro" id="IPR036527">
    <property type="entry name" value="SCP2_sterol-bd_dom_sf"/>
</dbReference>
<dbReference type="InterPro" id="IPR025559">
    <property type="entry name" value="Eis_dom"/>
</dbReference>
<dbReference type="Gene3D" id="3.40.630.30">
    <property type="match status" value="2"/>
</dbReference>
<dbReference type="GO" id="GO:0034069">
    <property type="term" value="F:aminoglycoside N-acetyltransferase activity"/>
    <property type="evidence" value="ECO:0007669"/>
    <property type="project" value="TreeGrafter"/>
</dbReference>
<dbReference type="InterPro" id="IPR000182">
    <property type="entry name" value="GNAT_dom"/>
</dbReference>
<dbReference type="SUPFAM" id="SSF55718">
    <property type="entry name" value="SCP-like"/>
    <property type="match status" value="1"/>
</dbReference>
<comment type="subunit">
    <text evidence="4">Homohexamer; trimer of dimers.</text>
</comment>
<feature type="active site" description="Proton acceptor; via carboxylate" evidence="4">
    <location>
        <position position="417"/>
    </location>
</feature>
<dbReference type="PANTHER" id="PTHR37817">
    <property type="entry name" value="N-ACETYLTRANSFERASE EIS"/>
    <property type="match status" value="1"/>
</dbReference>
<reference evidence="7" key="2">
    <citation type="submission" date="2009-10" db="EMBL/GenBank/DDBJ databases">
        <title>The genome sequence of Streptomyces pristinaespiralis strain ATCC 25486.</title>
        <authorList>
            <consortium name="The Broad Institute Genome Sequencing Platform"/>
            <consortium name="Broad Institute Microbial Sequencing Center"/>
            <person name="Fischbach M."/>
            <person name="Godfrey P."/>
            <person name="Ward D."/>
            <person name="Young S."/>
            <person name="Zeng Q."/>
            <person name="Koehrsen M."/>
            <person name="Alvarado L."/>
            <person name="Berlin A.M."/>
            <person name="Bochicchio J."/>
            <person name="Borenstein D."/>
            <person name="Chapman S.B."/>
            <person name="Chen Z."/>
            <person name="Engels R."/>
            <person name="Freedman E."/>
            <person name="Gellesch M."/>
            <person name="Goldberg J."/>
            <person name="Griggs A."/>
            <person name="Gujja S."/>
            <person name="Heilman E.R."/>
            <person name="Heiman D.I."/>
            <person name="Hepburn T.A."/>
            <person name="Howarth C."/>
            <person name="Jen D."/>
            <person name="Larson L."/>
            <person name="Lewis B."/>
            <person name="Mehta T."/>
            <person name="Park D."/>
            <person name="Pearson M."/>
            <person name="Richards J."/>
            <person name="Roberts A."/>
            <person name="Saif S."/>
            <person name="Shea T.D."/>
            <person name="Shenoy N."/>
            <person name="Sisk P."/>
            <person name="Stolte C."/>
            <person name="Sykes S.N."/>
            <person name="Thomson T."/>
            <person name="Walk T."/>
            <person name="White J."/>
            <person name="Yandava C."/>
            <person name="Straight P."/>
            <person name="Clardy J."/>
            <person name="Hung D."/>
            <person name="Kolter R."/>
            <person name="Mekalanos J."/>
            <person name="Walker S."/>
            <person name="Walsh C.T."/>
            <person name="Wieland-Brown L.C."/>
            <person name="Haas B."/>
            <person name="Nusbaum C."/>
            <person name="Birren B."/>
        </authorList>
    </citation>
    <scope>NUCLEOTIDE SEQUENCE [LARGE SCALE GENOMIC DNA]</scope>
    <source>
        <strain evidence="7">ATCC 25486 / DSM 40338 / CBS 914.69 / JCM 4507 / NBRC 13074 / NRRL 2958 / 5647</strain>
    </source>
</reference>
<dbReference type="HAMAP" id="MF_01812">
    <property type="entry name" value="Eis"/>
    <property type="match status" value="1"/>
</dbReference>
<dbReference type="Proteomes" id="UP000002805">
    <property type="component" value="Chromosome"/>
</dbReference>
<comment type="caution">
    <text evidence="4">Lacks conserved residue(s) required for the propagation of feature annotation.</text>
</comment>
<comment type="similarity">
    <text evidence="1 4">Belongs to the acetyltransferase Eis family.</text>
</comment>
<keyword evidence="7" id="KW-1185">Reference proteome</keyword>
<dbReference type="Pfam" id="PF13530">
    <property type="entry name" value="SCP2_2"/>
    <property type="match status" value="1"/>
</dbReference>